<dbReference type="Pfam" id="PF01547">
    <property type="entry name" value="SBP_bac_1"/>
    <property type="match status" value="1"/>
</dbReference>
<dbReference type="Proteomes" id="UP000000328">
    <property type="component" value="Chromosome"/>
</dbReference>
<accession>A0A0H3DFT1</accession>
<keyword evidence="1" id="KW-0813">Transport</keyword>
<dbReference type="eggNOG" id="COG1653">
    <property type="taxonomic scope" value="Bacteria"/>
</dbReference>
<dbReference type="EMBL" id="CP002000">
    <property type="protein sequence ID" value="ADJ48973.1"/>
    <property type="molecule type" value="Genomic_DNA"/>
</dbReference>
<sequence>MVAAGALVLSGCGRSSESTGTADAGPAVDNSPATGDVTIWAAQNEGKTLSALAKSFTAENPGVRITVTPVSFDELPRKVDTAVASGQVPDIIQPSTGLQSFVATGGIAPVPDGVTDPKDFFEPAVSAVTFHGIRYAVPWYVTVQSFYYRADLAKKAGVEAPKTWDDTIKFGKALKNAGARHGALIYTKGTAAWQTVLPLIYEAGGTVLKDGKFTFDTPEVITALDHYQSFFREGVADPTVTISTAGETEAGFADGTFGSYLTGSFSYGLALSALHGDTAKLGLATLPAGPKSGAGYLGGSGLAVMASAHNKDAAWKFVRYATSAQGEQKAYEISGVLPAARTAWKSGPLAESAVGKTFASQIENSLPQPQVLTWTEVRDAIARYAEQLARGVISPKDAATRLQAEAEKIGTGER</sequence>
<dbReference type="PANTHER" id="PTHR43649:SF12">
    <property type="entry name" value="DIACETYLCHITOBIOSE BINDING PROTEIN DASA"/>
    <property type="match status" value="1"/>
</dbReference>
<organism evidence="1 2">
    <name type="scientific">Amycolatopsis mediterranei (strain U-32)</name>
    <dbReference type="NCBI Taxonomy" id="749927"/>
    <lineage>
        <taxon>Bacteria</taxon>
        <taxon>Bacillati</taxon>
        <taxon>Actinomycetota</taxon>
        <taxon>Actinomycetes</taxon>
        <taxon>Pseudonocardiales</taxon>
        <taxon>Pseudonocardiaceae</taxon>
        <taxon>Amycolatopsis</taxon>
    </lineage>
</organism>
<protein>
    <submittedName>
        <fullName evidence="1">Periplasmic substrate-binding component of ABC-type sugar transport system</fullName>
    </submittedName>
</protein>
<evidence type="ECO:0000313" key="2">
    <source>
        <dbReference type="Proteomes" id="UP000000328"/>
    </source>
</evidence>
<dbReference type="InterPro" id="IPR050490">
    <property type="entry name" value="Bact_solute-bd_prot1"/>
</dbReference>
<dbReference type="Gene3D" id="3.40.190.10">
    <property type="entry name" value="Periplasmic binding protein-like II"/>
    <property type="match status" value="2"/>
</dbReference>
<proteinExistence type="predicted"/>
<dbReference type="InterPro" id="IPR006059">
    <property type="entry name" value="SBP"/>
</dbReference>
<dbReference type="PATRIC" id="fig|749927.5.peg.7545"/>
<evidence type="ECO:0000313" key="1">
    <source>
        <dbReference type="EMBL" id="ADJ48973.1"/>
    </source>
</evidence>
<dbReference type="PANTHER" id="PTHR43649">
    <property type="entry name" value="ARABINOSE-BINDING PROTEIN-RELATED"/>
    <property type="match status" value="1"/>
</dbReference>
<gene>
    <name evidence="1" type="primary">lacE</name>
    <name evidence="1" type="ordered locus">AMED_7257</name>
</gene>
<name>A0A0H3DFT1_AMYMU</name>
<keyword evidence="1" id="KW-0762">Sugar transport</keyword>
<dbReference type="AlphaFoldDB" id="A0A0H3DFT1"/>
<dbReference type="OrthoDB" id="9795467at2"/>
<dbReference type="SUPFAM" id="SSF53850">
    <property type="entry name" value="Periplasmic binding protein-like II"/>
    <property type="match status" value="1"/>
</dbReference>
<dbReference type="HOGENOM" id="CLU_031285_10_1_11"/>
<dbReference type="KEGG" id="amd:AMED_7257"/>
<reference evidence="1 2" key="1">
    <citation type="journal article" date="2010" name="Cell Res.">
        <title>Complete genome sequence of the rifamycin SV-producing Amycolatopsis mediterranei U32 revealed its genetic characteristics in phylogeny and metabolism.</title>
        <authorList>
            <person name="Zhao W."/>
            <person name="Zhong Y."/>
            <person name="Yuan H."/>
            <person name="Wang J."/>
            <person name="Zheng H."/>
            <person name="Wang Y."/>
            <person name="Cen X."/>
            <person name="Xu F."/>
            <person name="Bai J."/>
            <person name="Han X."/>
            <person name="Lu G."/>
            <person name="Zhu Y."/>
            <person name="Shao Z."/>
            <person name="Yan H."/>
            <person name="Li C."/>
            <person name="Peng N."/>
            <person name="Zhang Z."/>
            <person name="Zhang Y."/>
            <person name="Lin W."/>
            <person name="Fan Y."/>
            <person name="Qin Z."/>
            <person name="Hu Y."/>
            <person name="Zhu B."/>
            <person name="Wang S."/>
            <person name="Ding X."/>
            <person name="Zhao G.P."/>
        </authorList>
    </citation>
    <scope>NUCLEOTIDE SEQUENCE [LARGE SCALE GENOMIC DNA]</scope>
    <source>
        <strain evidence="2">U-32</strain>
    </source>
</reference>